<keyword evidence="4" id="KW-1185">Reference proteome</keyword>
<organism evidence="3 4">
    <name type="scientific">Thalassiosira oceanica</name>
    <name type="common">Marine diatom</name>
    <dbReference type="NCBI Taxonomy" id="159749"/>
    <lineage>
        <taxon>Eukaryota</taxon>
        <taxon>Sar</taxon>
        <taxon>Stramenopiles</taxon>
        <taxon>Ochrophyta</taxon>
        <taxon>Bacillariophyta</taxon>
        <taxon>Coscinodiscophyceae</taxon>
        <taxon>Thalassiosirophycidae</taxon>
        <taxon>Thalassiosirales</taxon>
        <taxon>Thalassiosiraceae</taxon>
        <taxon>Thalassiosira</taxon>
    </lineage>
</organism>
<feature type="chain" id="PRO_5003837877" description="F5/8 type C domain-containing protein" evidence="2">
    <location>
        <begin position="27"/>
        <end position="894"/>
    </location>
</feature>
<dbReference type="Proteomes" id="UP000266841">
    <property type="component" value="Unassembled WGS sequence"/>
</dbReference>
<sequence>MTTTNVLKRIAVLLPLLLAGSTLGSATTDVGPAAVQDSAPSLMAGALSTAILERALSAKVEGCHVRYIPGSSYASGDTVSAPVVETSTEACNPDAPGCGPDGRRSVSTSVTHNFECRGGPGGQFCSQAGFNPSGVHWGIAWKKLWPCTDNVAAVDPTAAVASAAPPSWEGVGCPAPYQPGAAYEPSDVVSVPIEDEDFSLVYECAENFNLFCGQEGFHPSSDHGALAWKELGSCSGTISPTQSPVFEVLVDMGGCPAGWEEGANKYEEDDYVSADGLVFQCQSWPYSTLCGQVGFKPLNDPATPDAWKQAWTLVGRCDETAAPFSAAASSSALDSLPLLLGGCAGGFSPSVSYGAGDVATLDVPGPSSRKIVYQCKEWPFNGFCSQAGFEPGSQDGATAWTVIGACEGTIPPTASPVQYTGFCTFSKCTTVDDIETCTEREVKPFSPSAGYSSGDIVRVGTMRFACLPYPFGLWCNSAAYAPGLQAGIWKDAWRSDGQCGGQERPRMTQRIKVQLIVPCGQITINEIEVYDSDESLINLSQATITVSGQSVDTSNAVDGDAGTGVVSGAGANPWLMVDLGSDVTVSRIELKAPSLDNAAVLFVDDQDRVTFEYDLDSAQVVSETLDDGTTFDSYVLPASQLEHRTFRPTQSPTVSPTARPTDVPSVGPSKNPTQGPSSSPTTATGSPTSKPTSLCDEDVLAYFRRGTNTGQQWPDDTGRYTAVASGSGSVSASGSSTNFNGGFYETGFQVSELRKNGGYSVAAWIRFTGQASQTYSAIVGGRDNNGGTEFFIGKTSGSECIGVQDGNYIAGASLKCGGVFDNQWRQLIYTQSNTGLGKVYVDDVEIDSSHTWTGGAHVNQEWVLIGGEVEGAGYVWTGQIDEVVFYTKELTRTE</sequence>
<name>K0TE22_THAOC</name>
<feature type="signal peptide" evidence="2">
    <location>
        <begin position="1"/>
        <end position="26"/>
    </location>
</feature>
<dbReference type="OrthoDB" id="5946976at2759"/>
<protein>
    <recommendedName>
        <fullName evidence="5">F5/8 type C domain-containing protein</fullName>
    </recommendedName>
</protein>
<dbReference type="EMBL" id="AGNL01001495">
    <property type="protein sequence ID" value="EJK76968.1"/>
    <property type="molecule type" value="Genomic_DNA"/>
</dbReference>
<feature type="region of interest" description="Disordered" evidence="1">
    <location>
        <begin position="642"/>
        <end position="694"/>
    </location>
</feature>
<evidence type="ECO:0008006" key="5">
    <source>
        <dbReference type="Google" id="ProtNLM"/>
    </source>
</evidence>
<dbReference type="Pfam" id="PF13385">
    <property type="entry name" value="Laminin_G_3"/>
    <property type="match status" value="1"/>
</dbReference>
<dbReference type="PANTHER" id="PTHR34823:SF1">
    <property type="entry name" value="CHITIN-BINDING TYPE-4 DOMAIN-CONTAINING PROTEIN"/>
    <property type="match status" value="1"/>
</dbReference>
<dbReference type="Gene3D" id="2.60.120.200">
    <property type="match status" value="1"/>
</dbReference>
<dbReference type="Gene3D" id="2.60.120.260">
    <property type="entry name" value="Galactose-binding domain-like"/>
    <property type="match status" value="1"/>
</dbReference>
<feature type="non-terminal residue" evidence="3">
    <location>
        <position position="894"/>
    </location>
</feature>
<evidence type="ECO:0000313" key="3">
    <source>
        <dbReference type="EMBL" id="EJK76968.1"/>
    </source>
</evidence>
<dbReference type="SUPFAM" id="SSF49785">
    <property type="entry name" value="Galactose-binding domain-like"/>
    <property type="match status" value="1"/>
</dbReference>
<feature type="compositionally biased region" description="Polar residues" evidence="1">
    <location>
        <begin position="647"/>
        <end position="658"/>
    </location>
</feature>
<comment type="caution">
    <text evidence="3">The sequence shown here is derived from an EMBL/GenBank/DDBJ whole genome shotgun (WGS) entry which is preliminary data.</text>
</comment>
<dbReference type="InterPro" id="IPR008979">
    <property type="entry name" value="Galactose-bd-like_sf"/>
</dbReference>
<evidence type="ECO:0000313" key="4">
    <source>
        <dbReference type="Proteomes" id="UP000266841"/>
    </source>
</evidence>
<feature type="compositionally biased region" description="Low complexity" evidence="1">
    <location>
        <begin position="672"/>
        <end position="693"/>
    </location>
</feature>
<dbReference type="InterPro" id="IPR051024">
    <property type="entry name" value="GlcNAc_Chitin_IntDeg"/>
</dbReference>
<accession>K0TE22</accession>
<evidence type="ECO:0000256" key="1">
    <source>
        <dbReference type="SAM" id="MobiDB-lite"/>
    </source>
</evidence>
<reference evidence="3 4" key="1">
    <citation type="journal article" date="2012" name="Genome Biol.">
        <title>Genome and low-iron response of an oceanic diatom adapted to chronic iron limitation.</title>
        <authorList>
            <person name="Lommer M."/>
            <person name="Specht M."/>
            <person name="Roy A.S."/>
            <person name="Kraemer L."/>
            <person name="Andreson R."/>
            <person name="Gutowska M.A."/>
            <person name="Wolf J."/>
            <person name="Bergner S.V."/>
            <person name="Schilhabel M.B."/>
            <person name="Klostermeier U.C."/>
            <person name="Beiko R.G."/>
            <person name="Rosenstiel P."/>
            <person name="Hippler M."/>
            <person name="Laroche J."/>
        </authorList>
    </citation>
    <scope>NUCLEOTIDE SEQUENCE [LARGE SCALE GENOMIC DNA]</scope>
    <source>
        <strain evidence="3 4">CCMP1005</strain>
    </source>
</reference>
<gene>
    <name evidence="3" type="ORF">THAOC_01236</name>
</gene>
<dbReference type="InterPro" id="IPR013320">
    <property type="entry name" value="ConA-like_dom_sf"/>
</dbReference>
<proteinExistence type="predicted"/>
<dbReference type="eggNOG" id="ENOG502QSKR">
    <property type="taxonomic scope" value="Eukaryota"/>
</dbReference>
<evidence type="ECO:0000256" key="2">
    <source>
        <dbReference type="SAM" id="SignalP"/>
    </source>
</evidence>
<dbReference type="PANTHER" id="PTHR34823">
    <property type="entry name" value="GLCNAC-BINDING PROTEIN A"/>
    <property type="match status" value="1"/>
</dbReference>
<dbReference type="AlphaFoldDB" id="K0TE22"/>
<keyword evidence="2" id="KW-0732">Signal</keyword>
<dbReference type="SUPFAM" id="SSF49899">
    <property type="entry name" value="Concanavalin A-like lectins/glucanases"/>
    <property type="match status" value="1"/>
</dbReference>